<dbReference type="EMBL" id="JAQQWN010000005">
    <property type="protein sequence ID" value="KAK8084682.1"/>
    <property type="molecule type" value="Genomic_DNA"/>
</dbReference>
<evidence type="ECO:0000256" key="1">
    <source>
        <dbReference type="SAM" id="MobiDB-lite"/>
    </source>
</evidence>
<evidence type="ECO:0000313" key="3">
    <source>
        <dbReference type="Proteomes" id="UP001433268"/>
    </source>
</evidence>
<proteinExistence type="predicted"/>
<evidence type="ECO:0000313" key="2">
    <source>
        <dbReference type="EMBL" id="KAK8084682.1"/>
    </source>
</evidence>
<dbReference type="GeneID" id="92043328"/>
<reference evidence="2 3" key="1">
    <citation type="submission" date="2023-01" db="EMBL/GenBank/DDBJ databases">
        <title>Analysis of 21 Apiospora genomes using comparative genomics revels a genus with tremendous synthesis potential of carbohydrate active enzymes and secondary metabolites.</title>
        <authorList>
            <person name="Sorensen T."/>
        </authorList>
    </citation>
    <scope>NUCLEOTIDE SEQUENCE [LARGE SCALE GENOMIC DNA]</scope>
    <source>
        <strain evidence="2 3">CBS 114990</strain>
    </source>
</reference>
<dbReference type="Proteomes" id="UP001433268">
    <property type="component" value="Unassembled WGS sequence"/>
</dbReference>
<accession>A0ABR1WNQ7</accession>
<comment type="caution">
    <text evidence="2">The sequence shown here is derived from an EMBL/GenBank/DDBJ whole genome shotgun (WGS) entry which is preliminary data.</text>
</comment>
<dbReference type="RefSeq" id="XP_066669191.1">
    <property type="nucleotide sequence ID" value="XM_066810268.1"/>
</dbReference>
<keyword evidence="3" id="KW-1185">Reference proteome</keyword>
<feature type="region of interest" description="Disordered" evidence="1">
    <location>
        <begin position="207"/>
        <end position="230"/>
    </location>
</feature>
<organism evidence="2 3">
    <name type="scientific">Apiospora hydei</name>
    <dbReference type="NCBI Taxonomy" id="1337664"/>
    <lineage>
        <taxon>Eukaryota</taxon>
        <taxon>Fungi</taxon>
        <taxon>Dikarya</taxon>
        <taxon>Ascomycota</taxon>
        <taxon>Pezizomycotina</taxon>
        <taxon>Sordariomycetes</taxon>
        <taxon>Xylariomycetidae</taxon>
        <taxon>Amphisphaeriales</taxon>
        <taxon>Apiosporaceae</taxon>
        <taxon>Apiospora</taxon>
    </lineage>
</organism>
<feature type="compositionally biased region" description="Polar residues" evidence="1">
    <location>
        <begin position="208"/>
        <end position="219"/>
    </location>
</feature>
<sequence>MIRFSPPFPKSRFIPCPEKRRKSNALCASKPVFPALSIDQPFAASVAAALSTLRSQGGCLLLRRLLAELLSTGAPLGRTDATAGVAAELALSAGVLAALLASRDRHARRLAALHLAHGAGAAEDRGARQLGLRGWGDADGLAVDHVALVLAPDVGARDVAAAGEVAVAVAEDGVRDGAEGGGEEEEGNRVDDVAAFYYTEPPYPIILKQSQPVSDNAQPEGQEMAGEARE</sequence>
<name>A0ABR1WNQ7_9PEZI</name>
<protein>
    <submittedName>
        <fullName evidence="2">Uncharacterized protein</fullName>
    </submittedName>
</protein>
<gene>
    <name evidence="2" type="ORF">PG997_005953</name>
</gene>